<evidence type="ECO:0000313" key="2">
    <source>
        <dbReference type="EMBL" id="GFZ85590.1"/>
    </source>
</evidence>
<name>A0A8J2TST3_9FLAO</name>
<gene>
    <name evidence="2" type="ORF">GCM10011531_16050</name>
</gene>
<feature type="transmembrane region" description="Helical" evidence="1">
    <location>
        <begin position="131"/>
        <end position="153"/>
    </location>
</feature>
<keyword evidence="1" id="KW-1133">Transmembrane helix</keyword>
<sequence>MKLKLIHFIKFFILILFLSSLLFELHKVLDYIDVTGESFSWRVIVITKAFQTTLFLILPLIGIFKKNFLGWVLICQYFYFFLINFLLIFNEGLIVYSVILIPLSLILLMNYKKVSFDYFKIEKEKLLKFNIFAFVVGFCLAISLKIFNNFYYFDMI</sequence>
<keyword evidence="3" id="KW-1185">Reference proteome</keyword>
<dbReference type="Proteomes" id="UP000598120">
    <property type="component" value="Unassembled WGS sequence"/>
</dbReference>
<reference evidence="2 3" key="1">
    <citation type="journal article" date="2014" name="Int. J. Syst. Evol. Microbiol.">
        <title>Complete genome sequence of Corynebacterium casei LMG S-19264T (=DSM 44701T), isolated from a smear-ripened cheese.</title>
        <authorList>
            <consortium name="US DOE Joint Genome Institute (JGI-PGF)"/>
            <person name="Walter F."/>
            <person name="Albersmeier A."/>
            <person name="Kalinowski J."/>
            <person name="Ruckert C."/>
        </authorList>
    </citation>
    <scope>NUCLEOTIDE SEQUENCE [LARGE SCALE GENOMIC DNA]</scope>
    <source>
        <strain evidence="2 3">CGMCC 1.15295</strain>
    </source>
</reference>
<feature type="transmembrane region" description="Helical" evidence="1">
    <location>
        <begin position="68"/>
        <end position="87"/>
    </location>
</feature>
<dbReference type="AlphaFoldDB" id="A0A8J2TST3"/>
<proteinExistence type="predicted"/>
<protein>
    <submittedName>
        <fullName evidence="2">Uncharacterized protein</fullName>
    </submittedName>
</protein>
<feature type="transmembrane region" description="Helical" evidence="1">
    <location>
        <begin position="93"/>
        <end position="111"/>
    </location>
</feature>
<organism evidence="2 3">
    <name type="scientific">Aquaticitalea lipolytica</name>
    <dbReference type="NCBI Taxonomy" id="1247562"/>
    <lineage>
        <taxon>Bacteria</taxon>
        <taxon>Pseudomonadati</taxon>
        <taxon>Bacteroidota</taxon>
        <taxon>Flavobacteriia</taxon>
        <taxon>Flavobacteriales</taxon>
        <taxon>Flavobacteriaceae</taxon>
        <taxon>Aquaticitalea</taxon>
    </lineage>
</organism>
<evidence type="ECO:0000313" key="3">
    <source>
        <dbReference type="Proteomes" id="UP000598120"/>
    </source>
</evidence>
<keyword evidence="1" id="KW-0812">Transmembrane</keyword>
<feature type="transmembrane region" description="Helical" evidence="1">
    <location>
        <begin position="43"/>
        <end position="61"/>
    </location>
</feature>
<comment type="caution">
    <text evidence="2">The sequence shown here is derived from an EMBL/GenBank/DDBJ whole genome shotgun (WGS) entry which is preliminary data.</text>
</comment>
<evidence type="ECO:0000256" key="1">
    <source>
        <dbReference type="SAM" id="Phobius"/>
    </source>
</evidence>
<accession>A0A8J2TST3</accession>
<dbReference type="EMBL" id="BMIC01000002">
    <property type="protein sequence ID" value="GFZ85590.1"/>
    <property type="molecule type" value="Genomic_DNA"/>
</dbReference>
<feature type="transmembrane region" description="Helical" evidence="1">
    <location>
        <begin position="5"/>
        <end position="23"/>
    </location>
</feature>
<keyword evidence="1" id="KW-0472">Membrane</keyword>